<proteinExistence type="predicted"/>
<dbReference type="AlphaFoldDB" id="A0A545UL35"/>
<evidence type="ECO:0000313" key="2">
    <source>
        <dbReference type="Proteomes" id="UP000315783"/>
    </source>
</evidence>
<dbReference type="EMBL" id="SPUK01000033">
    <property type="protein sequence ID" value="TQV90167.1"/>
    <property type="molecule type" value="Genomic_DNA"/>
</dbReference>
<reference evidence="1 2" key="1">
    <citation type="journal article" date="2019" name="Appl. Microbiol. Biotechnol.">
        <title>Genome sequence of Isaria javanica and comparative genome analysis insights into family S53 peptidase evolution in fungal entomopathogens.</title>
        <authorList>
            <person name="Lin R."/>
            <person name="Zhang X."/>
            <person name="Xin B."/>
            <person name="Zou M."/>
            <person name="Gao Y."/>
            <person name="Qin F."/>
            <person name="Hu Q."/>
            <person name="Xie B."/>
            <person name="Cheng X."/>
        </authorList>
    </citation>
    <scope>NUCLEOTIDE SEQUENCE [LARGE SCALE GENOMIC DNA]</scope>
    <source>
        <strain evidence="1 2">IJ1G</strain>
    </source>
</reference>
<sequence>MAKVDGVRFMEKTNRLGAVESVVRRSDGLLIPYVKSECAHRRAKVAVTCLLDLNDQG</sequence>
<protein>
    <submittedName>
        <fullName evidence="1">Uncharacterized protein</fullName>
    </submittedName>
</protein>
<comment type="caution">
    <text evidence="1">The sequence shown here is derived from an EMBL/GenBank/DDBJ whole genome shotgun (WGS) entry which is preliminary data.</text>
</comment>
<dbReference type="Proteomes" id="UP000315783">
    <property type="component" value="Unassembled WGS sequence"/>
</dbReference>
<name>A0A545UL35_9HYPO</name>
<gene>
    <name evidence="1" type="ORF">IF1G_11166</name>
</gene>
<accession>A0A545UL35</accession>
<organism evidence="1 2">
    <name type="scientific">Cordyceps javanica</name>
    <dbReference type="NCBI Taxonomy" id="43265"/>
    <lineage>
        <taxon>Eukaryota</taxon>
        <taxon>Fungi</taxon>
        <taxon>Dikarya</taxon>
        <taxon>Ascomycota</taxon>
        <taxon>Pezizomycotina</taxon>
        <taxon>Sordariomycetes</taxon>
        <taxon>Hypocreomycetidae</taxon>
        <taxon>Hypocreales</taxon>
        <taxon>Cordycipitaceae</taxon>
        <taxon>Cordyceps</taxon>
    </lineage>
</organism>
<evidence type="ECO:0000313" key="1">
    <source>
        <dbReference type="EMBL" id="TQV90167.1"/>
    </source>
</evidence>
<keyword evidence="2" id="KW-1185">Reference proteome</keyword>